<evidence type="ECO:0000313" key="3">
    <source>
        <dbReference type="EMBL" id="MBU9713168.1"/>
    </source>
</evidence>
<dbReference type="PANTHER" id="PTHR34068">
    <property type="entry name" value="UPF0145 PROTEIN YBJQ"/>
    <property type="match status" value="1"/>
</dbReference>
<gene>
    <name evidence="3" type="ORF">KS419_15660</name>
</gene>
<dbReference type="Proteomes" id="UP000784880">
    <property type="component" value="Unassembled WGS sequence"/>
</dbReference>
<dbReference type="Pfam" id="PF01906">
    <property type="entry name" value="YbjQ_1"/>
    <property type="match status" value="1"/>
</dbReference>
<evidence type="ECO:0000256" key="1">
    <source>
        <dbReference type="ARBA" id="ARBA00010751"/>
    </source>
</evidence>
<comment type="similarity">
    <text evidence="1 2">Belongs to the UPF0145 family.</text>
</comment>
<evidence type="ECO:0000313" key="4">
    <source>
        <dbReference type="Proteomes" id="UP000784880"/>
    </source>
</evidence>
<dbReference type="RefSeq" id="WP_217067339.1">
    <property type="nucleotide sequence ID" value="NZ_JAHQCS010000122.1"/>
</dbReference>
<dbReference type="HAMAP" id="MF_00338">
    <property type="entry name" value="UPF0145"/>
    <property type="match status" value="1"/>
</dbReference>
<proteinExistence type="inferred from homology"/>
<accession>A0ABS6JLH6</accession>
<dbReference type="EMBL" id="JAHQCS010000122">
    <property type="protein sequence ID" value="MBU9713168.1"/>
    <property type="molecule type" value="Genomic_DNA"/>
</dbReference>
<sequence length="104" mass="11422">MIMVNTESIVGVEIEKSLGVVYGNTVQAKHIGKDIVGGFRNLVGGKMTEYEEMFRESRDIAEKEMIEKAKELGADAIVNVRYTSSSIMQGSSEVMVYGTAVKIK</sequence>
<name>A0ABS6JLH6_9BACI</name>
<evidence type="ECO:0000256" key="2">
    <source>
        <dbReference type="HAMAP-Rule" id="MF_00338"/>
    </source>
</evidence>
<protein>
    <recommendedName>
        <fullName evidence="2">UPF0145 protein KS419_15660</fullName>
    </recommendedName>
</protein>
<dbReference type="InterPro" id="IPR002765">
    <property type="entry name" value="UPF0145_YbjQ-like"/>
</dbReference>
<organism evidence="3 4">
    <name type="scientific">Evansella tamaricis</name>
    <dbReference type="NCBI Taxonomy" id="2069301"/>
    <lineage>
        <taxon>Bacteria</taxon>
        <taxon>Bacillati</taxon>
        <taxon>Bacillota</taxon>
        <taxon>Bacilli</taxon>
        <taxon>Bacillales</taxon>
        <taxon>Bacillaceae</taxon>
        <taxon>Evansella</taxon>
    </lineage>
</organism>
<reference evidence="3 4" key="1">
    <citation type="submission" date="2021-06" db="EMBL/GenBank/DDBJ databases">
        <title>Bacillus sp. RD4P76, an endophyte from a halophyte.</title>
        <authorList>
            <person name="Sun J.-Q."/>
        </authorList>
    </citation>
    <scope>NUCLEOTIDE SEQUENCE [LARGE SCALE GENOMIC DNA]</scope>
    <source>
        <strain evidence="3 4">CGMCC 1.15917</strain>
    </source>
</reference>
<comment type="caution">
    <text evidence="3">The sequence shown here is derived from an EMBL/GenBank/DDBJ whole genome shotgun (WGS) entry which is preliminary data.</text>
</comment>
<dbReference type="PANTHER" id="PTHR34068:SF2">
    <property type="entry name" value="UPF0145 PROTEIN SCO3412"/>
    <property type="match status" value="1"/>
</dbReference>
<keyword evidence="4" id="KW-1185">Reference proteome</keyword>